<feature type="compositionally biased region" description="Low complexity" evidence="2">
    <location>
        <begin position="62"/>
        <end position="79"/>
    </location>
</feature>
<evidence type="ECO:0000256" key="1">
    <source>
        <dbReference type="ARBA" id="ARBA00006347"/>
    </source>
</evidence>
<dbReference type="GO" id="GO:0003756">
    <property type="term" value="F:protein disulfide isomerase activity"/>
    <property type="evidence" value="ECO:0007669"/>
    <property type="project" value="TreeGrafter"/>
</dbReference>
<dbReference type="PANTHER" id="PTHR18929">
    <property type="entry name" value="PROTEIN DISULFIDE ISOMERASE"/>
    <property type="match status" value="1"/>
</dbReference>
<dbReference type="Pfam" id="PF00085">
    <property type="entry name" value="Thioredoxin"/>
    <property type="match status" value="2"/>
</dbReference>
<dbReference type="CDD" id="cd02961">
    <property type="entry name" value="PDI_a_family"/>
    <property type="match status" value="1"/>
</dbReference>
<dbReference type="InterPro" id="IPR036249">
    <property type="entry name" value="Thioredoxin-like_sf"/>
</dbReference>
<reference evidence="5" key="1">
    <citation type="journal article" date="2014" name="J. Proteomics">
        <title>Comparative proteomics reveals proteins impacted by nitrogen deprivation in wild-type and high lipid-accumulating mutant strains of Tisochrysis lutea.</title>
        <authorList>
            <person name="Garnier M."/>
            <person name="Carrier G."/>
            <person name="Rogniaux H."/>
            <person name="Nicolau E."/>
            <person name="Bougaran G."/>
            <person name="Saint-Jean B."/>
            <person name="Cadoret J.P."/>
        </authorList>
    </citation>
    <scope>NUCLEOTIDE SEQUENCE</scope>
</reference>
<keyword evidence="5" id="KW-0413">Isomerase</keyword>
<accession>X5DAG4</accession>
<dbReference type="CDD" id="cd02995">
    <property type="entry name" value="PDI_a_PDI_a'_C"/>
    <property type="match status" value="1"/>
</dbReference>
<evidence type="ECO:0000313" key="5">
    <source>
        <dbReference type="EMBL" id="AHW52404.1"/>
    </source>
</evidence>
<feature type="domain" description="Thioredoxin" evidence="4">
    <location>
        <begin position="1"/>
        <end position="138"/>
    </location>
</feature>
<dbReference type="InterPro" id="IPR017937">
    <property type="entry name" value="Thioredoxin_CS"/>
</dbReference>
<dbReference type="PROSITE" id="PS51352">
    <property type="entry name" value="THIOREDOXIN_2"/>
    <property type="match status" value="2"/>
</dbReference>
<dbReference type="GO" id="GO:0006457">
    <property type="term" value="P:protein folding"/>
    <property type="evidence" value="ECO:0007669"/>
    <property type="project" value="TreeGrafter"/>
</dbReference>
<dbReference type="Gene3D" id="3.40.30.10">
    <property type="entry name" value="Glutaredoxin"/>
    <property type="match status" value="3"/>
</dbReference>
<feature type="domain" description="Thioredoxin" evidence="4">
    <location>
        <begin position="381"/>
        <end position="524"/>
    </location>
</feature>
<feature type="signal peptide" evidence="3">
    <location>
        <begin position="1"/>
        <end position="20"/>
    </location>
</feature>
<feature type="chain" id="PRO_5004955360" evidence="3">
    <location>
        <begin position="21"/>
        <end position="547"/>
    </location>
</feature>
<dbReference type="EMBL" id="KF233727">
    <property type="protein sequence ID" value="AHW52404.1"/>
    <property type="molecule type" value="mRNA"/>
</dbReference>
<dbReference type="AlphaFoldDB" id="X5DAG4"/>
<evidence type="ECO:0000256" key="3">
    <source>
        <dbReference type="SAM" id="SignalP"/>
    </source>
</evidence>
<name>X5DAG4_9EUKA</name>
<dbReference type="PANTHER" id="PTHR18929:SF240">
    <property type="entry name" value="PROTEIN DISULFIDE-ISOMERASE"/>
    <property type="match status" value="1"/>
</dbReference>
<protein>
    <submittedName>
        <fullName evidence="5">Protein disulfide isomerase</fullName>
    </submittedName>
</protein>
<evidence type="ECO:0000256" key="2">
    <source>
        <dbReference type="SAM" id="MobiDB-lite"/>
    </source>
</evidence>
<sequence length="547" mass="57372">MPSSPFLLPLVLLLLPPSSPLELDSLAQLQQLSESHTQPLLVAVLAPWCAHSRALSQEFSSLERSLSPPSPSSPSRATTAPPPLILATVDGTKAEDVADALDVKGYPTIVFLRDGAGDEYDGQRTAAAIEAWARSMLDPPIAKLPADAVSRWVADRVEAGLGAAVLFASPPVAPDSELHRAILGAAAALSSAKPSSVSFGTVDAAPSDLAKEYPGLAGVSAPALAVFGADGRIATLSPDNAATFAATAPPPPAHRPLAASDAPMGRRALERFVKVETRPLVTRLTKANEDFFFATPVQLFLFWIGQNEPNQLTTAALLSAAESLRGVAAVATIDSSMPHFGEVLTFFDVAPHGALPTPTLLAFSLANNSKFVPLAPVDAGSLSAADVTAFAAAVAKAEVVPHIRSEGDSTTSRGGSAVVKLVGKTFDAAVKDPARDVFVNLYTPTCGHCKKLEPVWEEVASKLSSDSEIVVASMDMSKNDIVGMEPEGFPTLLLYPKGAKHMPIEYDGSRDSFDLIAFVSEVRSGKSRTGGRLPDLEDYEESAKVEL</sequence>
<comment type="similarity">
    <text evidence="1">Belongs to the protein disulfide isomerase family.</text>
</comment>
<organism evidence="5">
    <name type="scientific">Tisochrysis lutea</name>
    <dbReference type="NCBI Taxonomy" id="1321669"/>
    <lineage>
        <taxon>Eukaryota</taxon>
        <taxon>Haptista</taxon>
        <taxon>Haptophyta</taxon>
        <taxon>Prymnesiophyceae</taxon>
        <taxon>Isochrysidales</taxon>
        <taxon>Isochrysidaceae</taxon>
        <taxon>Tisochrysis</taxon>
    </lineage>
</organism>
<evidence type="ECO:0000259" key="4">
    <source>
        <dbReference type="PROSITE" id="PS51352"/>
    </source>
</evidence>
<dbReference type="InterPro" id="IPR013766">
    <property type="entry name" value="Thioredoxin_domain"/>
</dbReference>
<dbReference type="PROSITE" id="PS00194">
    <property type="entry name" value="THIOREDOXIN_1"/>
    <property type="match status" value="1"/>
</dbReference>
<dbReference type="GO" id="GO:0034976">
    <property type="term" value="P:response to endoplasmic reticulum stress"/>
    <property type="evidence" value="ECO:0007669"/>
    <property type="project" value="TreeGrafter"/>
</dbReference>
<dbReference type="SUPFAM" id="SSF52833">
    <property type="entry name" value="Thioredoxin-like"/>
    <property type="match status" value="3"/>
</dbReference>
<dbReference type="GO" id="GO:0005783">
    <property type="term" value="C:endoplasmic reticulum"/>
    <property type="evidence" value="ECO:0007669"/>
    <property type="project" value="TreeGrafter"/>
</dbReference>
<proteinExistence type="evidence at transcript level"/>
<keyword evidence="3" id="KW-0732">Signal</keyword>
<feature type="region of interest" description="Disordered" evidence="2">
    <location>
        <begin position="62"/>
        <end position="83"/>
    </location>
</feature>